<sequence>MIVADDGQRGQLPCGKHCGWQIFPSNFDEHEAGKKRRCPLGSKEHVAA</sequence>
<dbReference type="Proteomes" id="UP000216478">
    <property type="component" value="Unassembled WGS sequence"/>
</dbReference>
<accession>A0A256F1V6</accession>
<proteinExistence type="predicted"/>
<reference evidence="1 2" key="1">
    <citation type="submission" date="2017-07" db="EMBL/GenBank/DDBJ databases">
        <title>Phylogenetic study on the rhizospheric bacterium Ochrobactrum sp. A44.</title>
        <authorList>
            <person name="Krzyzanowska D.M."/>
            <person name="Ossowicki A."/>
            <person name="Rajewska M."/>
            <person name="Maciag T."/>
            <person name="Kaczynski Z."/>
            <person name="Czerwicka M."/>
            <person name="Jafra S."/>
        </authorList>
    </citation>
    <scope>NUCLEOTIDE SEQUENCE [LARGE SCALE GENOMIC DNA]</scope>
    <source>
        <strain evidence="1 2">OgA9a</strain>
    </source>
</reference>
<organism evidence="1 2">
    <name type="scientific">Brucella grignonensis</name>
    <dbReference type="NCBI Taxonomy" id="94627"/>
    <lineage>
        <taxon>Bacteria</taxon>
        <taxon>Pseudomonadati</taxon>
        <taxon>Pseudomonadota</taxon>
        <taxon>Alphaproteobacteria</taxon>
        <taxon>Hyphomicrobiales</taxon>
        <taxon>Brucellaceae</taxon>
        <taxon>Brucella/Ochrobactrum group</taxon>
        <taxon>Brucella</taxon>
    </lineage>
</organism>
<name>A0A256F1V6_9HYPH</name>
<dbReference type="AlphaFoldDB" id="A0A256F1V6"/>
<evidence type="ECO:0000313" key="1">
    <source>
        <dbReference type="EMBL" id="OYR08763.1"/>
    </source>
</evidence>
<evidence type="ECO:0000313" key="2">
    <source>
        <dbReference type="Proteomes" id="UP000216478"/>
    </source>
</evidence>
<keyword evidence="2" id="KW-1185">Reference proteome</keyword>
<protein>
    <submittedName>
        <fullName evidence="1">Uncharacterized protein</fullName>
    </submittedName>
</protein>
<comment type="caution">
    <text evidence="1">The sequence shown here is derived from an EMBL/GenBank/DDBJ whole genome shotgun (WGS) entry which is preliminary data.</text>
</comment>
<dbReference type="EMBL" id="NNRL01000165">
    <property type="protein sequence ID" value="OYR08763.1"/>
    <property type="molecule type" value="Genomic_DNA"/>
</dbReference>
<gene>
    <name evidence="1" type="ORF">CEV33_3167</name>
</gene>